<dbReference type="Gene3D" id="2.60.40.10">
    <property type="entry name" value="Immunoglobulins"/>
    <property type="match status" value="1"/>
</dbReference>
<dbReference type="SUPFAM" id="SSF48726">
    <property type="entry name" value="Immunoglobulin"/>
    <property type="match status" value="1"/>
</dbReference>
<dbReference type="GeneTree" id="ENSGT01000000216166"/>
<dbReference type="AlphaFoldDB" id="A0A3B3QRL6"/>
<comment type="subcellular location">
    <subcellularLocation>
        <location evidence="1">Membrane</location>
    </subcellularLocation>
</comment>
<dbReference type="Proteomes" id="UP000261540">
    <property type="component" value="Unplaced"/>
</dbReference>
<protein>
    <recommendedName>
        <fullName evidence="4">Ig-like domain-containing protein</fullName>
    </recommendedName>
</protein>
<reference evidence="5" key="1">
    <citation type="submission" date="2025-08" db="UniProtKB">
        <authorList>
            <consortium name="Ensembl"/>
        </authorList>
    </citation>
    <scope>IDENTIFICATION</scope>
</reference>
<evidence type="ECO:0000313" key="5">
    <source>
        <dbReference type="Ensembl" id="ENSPKIP00000009297.1"/>
    </source>
</evidence>
<keyword evidence="2" id="KW-0812">Transmembrane</keyword>
<dbReference type="PANTHER" id="PTHR11860:SF87">
    <property type="entry name" value="CMRF35-LIKE MOLECULE 8"/>
    <property type="match status" value="1"/>
</dbReference>
<feature type="domain" description="Ig-like" evidence="4">
    <location>
        <begin position="5"/>
        <end position="85"/>
    </location>
</feature>
<evidence type="ECO:0000256" key="3">
    <source>
        <dbReference type="ARBA" id="ARBA00023136"/>
    </source>
</evidence>
<dbReference type="PANTHER" id="PTHR11860">
    <property type="entry name" value="POLYMERIC-IMMUNOGLOBULIN RECEPTOR"/>
    <property type="match status" value="1"/>
</dbReference>
<evidence type="ECO:0000313" key="6">
    <source>
        <dbReference type="Proteomes" id="UP000261540"/>
    </source>
</evidence>
<accession>A0A3B3QRL6</accession>
<dbReference type="InterPro" id="IPR050671">
    <property type="entry name" value="CD300_family_receptors"/>
</dbReference>
<evidence type="ECO:0000256" key="1">
    <source>
        <dbReference type="ARBA" id="ARBA00004370"/>
    </source>
</evidence>
<keyword evidence="3" id="KW-0472">Membrane</keyword>
<dbReference type="GO" id="GO:0004888">
    <property type="term" value="F:transmembrane signaling receptor activity"/>
    <property type="evidence" value="ECO:0007669"/>
    <property type="project" value="TreeGrafter"/>
</dbReference>
<dbReference type="Ensembl" id="ENSPKIT00000033402.1">
    <property type="protein sequence ID" value="ENSPKIP00000009297.1"/>
    <property type="gene ID" value="ENSPKIG00000024460.1"/>
</dbReference>
<evidence type="ECO:0000256" key="2">
    <source>
        <dbReference type="ARBA" id="ARBA00022692"/>
    </source>
</evidence>
<organism evidence="5 6">
    <name type="scientific">Paramormyrops kingsleyae</name>
    <dbReference type="NCBI Taxonomy" id="1676925"/>
    <lineage>
        <taxon>Eukaryota</taxon>
        <taxon>Metazoa</taxon>
        <taxon>Chordata</taxon>
        <taxon>Craniata</taxon>
        <taxon>Vertebrata</taxon>
        <taxon>Euteleostomi</taxon>
        <taxon>Actinopterygii</taxon>
        <taxon>Neopterygii</taxon>
        <taxon>Teleostei</taxon>
        <taxon>Osteoglossocephala</taxon>
        <taxon>Osteoglossomorpha</taxon>
        <taxon>Osteoglossiformes</taxon>
        <taxon>Mormyridae</taxon>
        <taxon>Paramormyrops</taxon>
    </lineage>
</organism>
<dbReference type="GO" id="GO:0005886">
    <property type="term" value="C:plasma membrane"/>
    <property type="evidence" value="ECO:0007669"/>
    <property type="project" value="TreeGrafter"/>
</dbReference>
<dbReference type="InterPro" id="IPR007110">
    <property type="entry name" value="Ig-like_dom"/>
</dbReference>
<name>A0A3B3QRL6_9TELE</name>
<proteinExistence type="predicted"/>
<dbReference type="InterPro" id="IPR013783">
    <property type="entry name" value="Ig-like_fold"/>
</dbReference>
<keyword evidence="6" id="KW-1185">Reference proteome</keyword>
<evidence type="ECO:0000259" key="4">
    <source>
        <dbReference type="PROSITE" id="PS50835"/>
    </source>
</evidence>
<sequence>CSGPPELLMDKQEVTGVEGDSVSVQCRYGDSSSEMKWCKIGGSCVSGNSGSLDGRPVEIRDDRINKVFSVTMWGLERKDTGWYRCDDGYQQIPFVTVQLSNKDIAFSHFLNYNILEMASHPMLLLTVFWINIWKMDGWMDGWIEGWMDGFYNIIQHGMYSS</sequence>
<dbReference type="PROSITE" id="PS50835">
    <property type="entry name" value="IG_LIKE"/>
    <property type="match status" value="1"/>
</dbReference>
<reference evidence="5" key="2">
    <citation type="submission" date="2025-09" db="UniProtKB">
        <authorList>
            <consortium name="Ensembl"/>
        </authorList>
    </citation>
    <scope>IDENTIFICATION</scope>
</reference>
<dbReference type="Pfam" id="PF07686">
    <property type="entry name" value="V-set"/>
    <property type="match status" value="1"/>
</dbReference>
<dbReference type="InterPro" id="IPR013106">
    <property type="entry name" value="Ig_V-set"/>
</dbReference>
<dbReference type="InterPro" id="IPR036179">
    <property type="entry name" value="Ig-like_dom_sf"/>
</dbReference>